<dbReference type="SUPFAM" id="SSF46785">
    <property type="entry name" value="Winged helix' DNA-binding domain"/>
    <property type="match status" value="1"/>
</dbReference>
<dbReference type="Proteomes" id="UP000500826">
    <property type="component" value="Chromosome"/>
</dbReference>
<dbReference type="Pfam" id="PF01614">
    <property type="entry name" value="IclR_C"/>
    <property type="match status" value="1"/>
</dbReference>
<feature type="domain" description="IclR-ED" evidence="5">
    <location>
        <begin position="70"/>
        <end position="249"/>
    </location>
</feature>
<organism evidence="6 7">
    <name type="scientific">Ramlibacter terrae</name>
    <dbReference type="NCBI Taxonomy" id="2732511"/>
    <lineage>
        <taxon>Bacteria</taxon>
        <taxon>Pseudomonadati</taxon>
        <taxon>Pseudomonadota</taxon>
        <taxon>Betaproteobacteria</taxon>
        <taxon>Burkholderiales</taxon>
        <taxon>Comamonadaceae</taxon>
        <taxon>Ramlibacter</taxon>
    </lineage>
</organism>
<evidence type="ECO:0000313" key="6">
    <source>
        <dbReference type="EMBL" id="QJW83325.1"/>
    </source>
</evidence>
<accession>A0ABX6NZW0</accession>
<dbReference type="Pfam" id="PF09339">
    <property type="entry name" value="HTH_IclR"/>
    <property type="match status" value="1"/>
</dbReference>
<dbReference type="InterPro" id="IPR036390">
    <property type="entry name" value="WH_DNA-bd_sf"/>
</dbReference>
<dbReference type="EMBL" id="CP053418">
    <property type="protein sequence ID" value="QJW83325.1"/>
    <property type="molecule type" value="Genomic_DNA"/>
</dbReference>
<dbReference type="PROSITE" id="PS51078">
    <property type="entry name" value="ICLR_ED"/>
    <property type="match status" value="1"/>
</dbReference>
<dbReference type="InterPro" id="IPR005471">
    <property type="entry name" value="Tscrpt_reg_IclR_N"/>
</dbReference>
<evidence type="ECO:0000259" key="5">
    <source>
        <dbReference type="PROSITE" id="PS51078"/>
    </source>
</evidence>
<reference evidence="6 7" key="2">
    <citation type="submission" date="2020-05" db="EMBL/GenBank/DDBJ databases">
        <authorList>
            <person name="Khan S.A."/>
            <person name="Jeon C.O."/>
            <person name="Chun B.H."/>
        </authorList>
    </citation>
    <scope>NUCLEOTIDE SEQUENCE [LARGE SCALE GENOMIC DNA]</scope>
    <source>
        <strain evidence="6 7">H242</strain>
    </source>
</reference>
<protein>
    <submittedName>
        <fullName evidence="6">IclR family transcriptional regulator</fullName>
    </submittedName>
</protein>
<dbReference type="InterPro" id="IPR050707">
    <property type="entry name" value="HTH_MetabolicPath_Reg"/>
</dbReference>
<evidence type="ECO:0000256" key="1">
    <source>
        <dbReference type="ARBA" id="ARBA00023015"/>
    </source>
</evidence>
<evidence type="ECO:0000259" key="4">
    <source>
        <dbReference type="PROSITE" id="PS51077"/>
    </source>
</evidence>
<dbReference type="SMART" id="SM00346">
    <property type="entry name" value="HTH_ICLR"/>
    <property type="match status" value="1"/>
</dbReference>
<evidence type="ECO:0000256" key="2">
    <source>
        <dbReference type="ARBA" id="ARBA00023125"/>
    </source>
</evidence>
<sequence>MPTDKRVKAADRTIDLFEAFDKSGRPLSLSELAAAMEIPISSCHGLVNTLVTRGYLSPVGRQRAYYPTRLLFELGRNILARDPVLSRVTPLLEGLRDKCGETVVLARRLDRFAQYLLVLEANKTIRFSAQTSVLRSLHSSALGKALLGSMPEPKRTEIANSLDYERVTSATLPTAKRLLADVAAGEARGWHLTRGESVSDVAAVARSVLLAGEYHAVAIAGPLVRMEPMLEKHARLLASVGAEMEAASR</sequence>
<gene>
    <name evidence="6" type="ORF">HK414_01095</name>
</gene>
<dbReference type="PANTHER" id="PTHR30136:SF35">
    <property type="entry name" value="HTH-TYPE TRANSCRIPTIONAL REGULATOR RV1719"/>
    <property type="match status" value="1"/>
</dbReference>
<keyword evidence="7" id="KW-1185">Reference proteome</keyword>
<keyword evidence="2" id="KW-0238">DNA-binding</keyword>
<keyword evidence="3" id="KW-0804">Transcription</keyword>
<evidence type="ECO:0000313" key="7">
    <source>
        <dbReference type="Proteomes" id="UP000500826"/>
    </source>
</evidence>
<dbReference type="PROSITE" id="PS51077">
    <property type="entry name" value="HTH_ICLR"/>
    <property type="match status" value="1"/>
</dbReference>
<dbReference type="Gene3D" id="3.30.450.40">
    <property type="match status" value="1"/>
</dbReference>
<evidence type="ECO:0000256" key="3">
    <source>
        <dbReference type="ARBA" id="ARBA00023163"/>
    </source>
</evidence>
<dbReference type="InterPro" id="IPR014757">
    <property type="entry name" value="Tscrpt_reg_IclR_C"/>
</dbReference>
<feature type="domain" description="HTH iclR-type" evidence="4">
    <location>
        <begin position="7"/>
        <end position="69"/>
    </location>
</feature>
<dbReference type="InterPro" id="IPR036388">
    <property type="entry name" value="WH-like_DNA-bd_sf"/>
</dbReference>
<reference evidence="6 7" key="1">
    <citation type="submission" date="2020-05" db="EMBL/GenBank/DDBJ databases">
        <title>Ramlibacter rhizophilus sp. nov., isolated from rhizosphere soil of national flower Mugunghwa from South Korea.</title>
        <authorList>
            <person name="Zheng-Fei Y."/>
            <person name="Huan T."/>
        </authorList>
    </citation>
    <scope>NUCLEOTIDE SEQUENCE [LARGE SCALE GENOMIC DNA]</scope>
    <source>
        <strain evidence="6 7">H242</strain>
    </source>
</reference>
<keyword evidence="1" id="KW-0805">Transcription regulation</keyword>
<dbReference type="SUPFAM" id="SSF55781">
    <property type="entry name" value="GAF domain-like"/>
    <property type="match status" value="1"/>
</dbReference>
<dbReference type="Gene3D" id="1.10.10.10">
    <property type="entry name" value="Winged helix-like DNA-binding domain superfamily/Winged helix DNA-binding domain"/>
    <property type="match status" value="1"/>
</dbReference>
<dbReference type="InterPro" id="IPR029016">
    <property type="entry name" value="GAF-like_dom_sf"/>
</dbReference>
<proteinExistence type="predicted"/>
<name>A0ABX6NZW0_9BURK</name>
<dbReference type="PANTHER" id="PTHR30136">
    <property type="entry name" value="HELIX-TURN-HELIX TRANSCRIPTIONAL REGULATOR, ICLR FAMILY"/>
    <property type="match status" value="1"/>
</dbReference>